<feature type="compositionally biased region" description="Basic and acidic residues" evidence="1">
    <location>
        <begin position="479"/>
        <end position="518"/>
    </location>
</feature>
<reference evidence="3 4" key="1">
    <citation type="submission" date="2020-01" db="EMBL/GenBank/DDBJ databases">
        <authorList>
            <consortium name="DOE Joint Genome Institute"/>
            <person name="Haridas S."/>
            <person name="Albert R."/>
            <person name="Binder M."/>
            <person name="Bloem J."/>
            <person name="Labutti K."/>
            <person name="Salamov A."/>
            <person name="Andreopoulos B."/>
            <person name="Baker S.E."/>
            <person name="Barry K."/>
            <person name="Bills G."/>
            <person name="Bluhm B.H."/>
            <person name="Cannon C."/>
            <person name="Castanera R."/>
            <person name="Culley D.E."/>
            <person name="Daum C."/>
            <person name="Ezra D."/>
            <person name="Gonzalez J.B."/>
            <person name="Henrissat B."/>
            <person name="Kuo A."/>
            <person name="Liang C."/>
            <person name="Lipzen A."/>
            <person name="Lutzoni F."/>
            <person name="Magnuson J."/>
            <person name="Mondo S."/>
            <person name="Nolan M."/>
            <person name="Ohm R."/>
            <person name="Pangilinan J."/>
            <person name="Park H.-J.H."/>
            <person name="Ramirez L."/>
            <person name="Alfaro M."/>
            <person name="Sun H."/>
            <person name="Tritt A."/>
            <person name="Yoshinaga Y."/>
            <person name="Zwiers L.-H.L."/>
            <person name="Turgeon B.G."/>
            <person name="Goodwin S.B."/>
            <person name="Spatafora J.W."/>
            <person name="Crous P.W."/>
            <person name="Grigoriev I.V."/>
        </authorList>
    </citation>
    <scope>NUCLEOTIDE SEQUENCE [LARGE SCALE GENOMIC DNA]</scope>
    <source>
        <strain evidence="3 4">CBS 611.86</strain>
    </source>
</reference>
<keyword evidence="4" id="KW-1185">Reference proteome</keyword>
<dbReference type="Pfam" id="PF05205">
    <property type="entry name" value="COMPASS-Shg1"/>
    <property type="match status" value="1"/>
</dbReference>
<dbReference type="Proteomes" id="UP000481861">
    <property type="component" value="Unassembled WGS sequence"/>
</dbReference>
<dbReference type="EMBL" id="JAADJZ010000007">
    <property type="protein sequence ID" value="KAF2873661.1"/>
    <property type="molecule type" value="Genomic_DNA"/>
</dbReference>
<feature type="compositionally biased region" description="Basic and acidic residues" evidence="1">
    <location>
        <begin position="1"/>
        <end position="14"/>
    </location>
</feature>
<organism evidence="3 4">
    <name type="scientific">Massariosphaeria phaeospora</name>
    <dbReference type="NCBI Taxonomy" id="100035"/>
    <lineage>
        <taxon>Eukaryota</taxon>
        <taxon>Fungi</taxon>
        <taxon>Dikarya</taxon>
        <taxon>Ascomycota</taxon>
        <taxon>Pezizomycotina</taxon>
        <taxon>Dothideomycetes</taxon>
        <taxon>Pleosporomycetidae</taxon>
        <taxon>Pleosporales</taxon>
        <taxon>Pleosporales incertae sedis</taxon>
        <taxon>Massariosphaeria</taxon>
    </lineage>
</organism>
<sequence>MADVGCKRSLDGDSHSNPARKKLKLSDLPISQSKRSAIDNLLHTFRKKGEYDTMRKLLFAQFEADVSAMPAKAALLASLEELVDRETDRTPSLLSKDPRVAVSLIEGAGERSDIYKNVVDTLNALMNKLFDAQGIQKMREFRVAEIGAKAAAEEAERGRKTDQDYAQEAEARRQGRVALREKELEEEREKEREEKVRREERKRREREEDEARDKARQEREERKRKEREDREKEEEEARIKEREREEKEREERRERRKREEEARDAEREARLKRLRDENLERERAWDEQRNHLRDRRRDSRARSRSPNRNMDRGRRKTKTPEPIKPIKVEDIKVDDDLALQALLQESEQMKKSRQRPALERSESLEPPMRKALAPKSLVPRDPLAARLGKLDTKSRSPTKIDIKISTPPAAAASSATATKKEDVAMEDASPEKEPGAPQPRSRWDQPPPSKGEDKARARSRSRSVSIRKRSRSRSHSRGSRYDRRSTRFEDDHKSRREHDRWYASHDDSRRQEKDDRGGGRSRRREGKSARHSRSPSQEAYPSRRKSRYDSRSPSPRRDKDRSPSQSPARSRSRDKANRSHTQQRHRSRSRSPEGIDRYVPGGTRKLEEPKEKSYRSREYDRWEAPRDRDRDRDRNRDRPRDRDRDRNRERGSRRDRRRRERSRTRSRSRSRPRR</sequence>
<feature type="compositionally biased region" description="Basic and acidic residues" evidence="1">
    <location>
        <begin position="318"/>
        <end position="329"/>
    </location>
</feature>
<feature type="compositionally biased region" description="Basic residues" evidence="1">
    <location>
        <begin position="653"/>
        <end position="674"/>
    </location>
</feature>
<gene>
    <name evidence="3" type="ORF">BDV95DRAFT_627518</name>
</gene>
<dbReference type="PANTHER" id="PTHR28034:SF1">
    <property type="entry name" value="NUCLEOMORPHIN"/>
    <property type="match status" value="1"/>
</dbReference>
<feature type="compositionally biased region" description="Low complexity" evidence="1">
    <location>
        <begin position="405"/>
        <end position="417"/>
    </location>
</feature>
<feature type="compositionally biased region" description="Basic and acidic residues" evidence="1">
    <location>
        <begin position="388"/>
        <end position="402"/>
    </location>
</feature>
<feature type="compositionally biased region" description="Basic residues" evidence="1">
    <location>
        <begin position="519"/>
        <end position="533"/>
    </location>
</feature>
<evidence type="ECO:0000256" key="1">
    <source>
        <dbReference type="SAM" id="MobiDB-lite"/>
    </source>
</evidence>
<dbReference type="InterPro" id="IPR055264">
    <property type="entry name" value="BOD1/SHG1_dom"/>
</dbReference>
<evidence type="ECO:0000313" key="3">
    <source>
        <dbReference type="EMBL" id="KAF2873661.1"/>
    </source>
</evidence>
<feature type="region of interest" description="Disordered" evidence="1">
    <location>
        <begin position="344"/>
        <end position="674"/>
    </location>
</feature>
<dbReference type="OrthoDB" id="5579731at2759"/>
<feature type="compositionally biased region" description="Basic and acidic residues" evidence="1">
    <location>
        <begin position="205"/>
        <end position="301"/>
    </location>
</feature>
<protein>
    <recommendedName>
        <fullName evidence="2">BOD1/SHG1 domain-containing protein</fullName>
    </recommendedName>
</protein>
<accession>A0A7C8MCP3</accession>
<evidence type="ECO:0000259" key="2">
    <source>
        <dbReference type="Pfam" id="PF05205"/>
    </source>
</evidence>
<feature type="compositionally biased region" description="Basic and acidic residues" evidence="1">
    <location>
        <begin position="604"/>
        <end position="652"/>
    </location>
</feature>
<dbReference type="AlphaFoldDB" id="A0A7C8MCP3"/>
<comment type="caution">
    <text evidence="3">The sequence shown here is derived from an EMBL/GenBank/DDBJ whole genome shotgun (WGS) entry which is preliminary data.</text>
</comment>
<feature type="compositionally biased region" description="Basic residues" evidence="1">
    <location>
        <begin position="457"/>
        <end position="478"/>
    </location>
</feature>
<feature type="region of interest" description="Disordered" evidence="1">
    <location>
        <begin position="1"/>
        <end position="26"/>
    </location>
</feature>
<feature type="domain" description="BOD1/SHG1" evidence="2">
    <location>
        <begin position="41"/>
        <end position="141"/>
    </location>
</feature>
<feature type="compositionally biased region" description="Basic and acidic residues" evidence="1">
    <location>
        <begin position="418"/>
        <end position="434"/>
    </location>
</feature>
<feature type="region of interest" description="Disordered" evidence="1">
    <location>
        <begin position="151"/>
        <end position="177"/>
    </location>
</feature>
<evidence type="ECO:0000313" key="4">
    <source>
        <dbReference type="Proteomes" id="UP000481861"/>
    </source>
</evidence>
<proteinExistence type="predicted"/>
<feature type="compositionally biased region" description="Basic and acidic residues" evidence="1">
    <location>
        <begin position="547"/>
        <end position="562"/>
    </location>
</feature>
<name>A0A7C8MCP3_9PLEO</name>
<feature type="region of interest" description="Disordered" evidence="1">
    <location>
        <begin position="199"/>
        <end position="329"/>
    </location>
</feature>
<dbReference type="PANTHER" id="PTHR28034">
    <property type="entry name" value="SET1 COMPLEX COMPONENT SHG1"/>
    <property type="match status" value="1"/>
</dbReference>